<proteinExistence type="predicted"/>
<name>A0A2T8IP26_9POAL</name>
<feature type="transmembrane region" description="Helical" evidence="1">
    <location>
        <begin position="54"/>
        <end position="71"/>
    </location>
</feature>
<dbReference type="Gramene" id="PVH39425">
    <property type="protein sequence ID" value="PVH39425"/>
    <property type="gene ID" value="PAHAL_5G498300"/>
</dbReference>
<evidence type="ECO:0000313" key="2">
    <source>
        <dbReference type="EMBL" id="PVH39425.1"/>
    </source>
</evidence>
<reference evidence="2" key="1">
    <citation type="submission" date="2018-04" db="EMBL/GenBank/DDBJ databases">
        <title>WGS assembly of Panicum hallii.</title>
        <authorList>
            <person name="Lovell J."/>
            <person name="Jenkins J."/>
            <person name="Lowry D."/>
            <person name="Mamidi S."/>
            <person name="Sreedasyam A."/>
            <person name="Weng X."/>
            <person name="Barry K."/>
            <person name="Bonette J."/>
            <person name="Campitelli B."/>
            <person name="Daum C."/>
            <person name="Gordon S."/>
            <person name="Gould B."/>
            <person name="Lipzen A."/>
            <person name="Macqueen A."/>
            <person name="Palacio-Mejia J."/>
            <person name="Plott C."/>
            <person name="Shakirov E."/>
            <person name="Shu S."/>
            <person name="Yoshinaga Y."/>
            <person name="Zane M."/>
            <person name="Rokhsar D."/>
            <person name="Grimwood J."/>
            <person name="Schmutz J."/>
            <person name="Juenger T."/>
        </authorList>
    </citation>
    <scope>NUCLEOTIDE SEQUENCE [LARGE SCALE GENOMIC DNA]</scope>
    <source>
        <strain evidence="2">FIL2</strain>
    </source>
</reference>
<gene>
    <name evidence="2" type="ORF">PAHAL_5G498300</name>
</gene>
<protein>
    <submittedName>
        <fullName evidence="2">Uncharacterized protein</fullName>
    </submittedName>
</protein>
<dbReference type="AlphaFoldDB" id="A0A2T8IP26"/>
<evidence type="ECO:0000256" key="1">
    <source>
        <dbReference type="SAM" id="Phobius"/>
    </source>
</evidence>
<accession>A0A2T8IP26</accession>
<dbReference type="EMBL" id="CM008050">
    <property type="protein sequence ID" value="PVH39425.1"/>
    <property type="molecule type" value="Genomic_DNA"/>
</dbReference>
<keyword evidence="1" id="KW-0812">Transmembrane</keyword>
<dbReference type="Proteomes" id="UP000243499">
    <property type="component" value="Chromosome 5"/>
</dbReference>
<keyword evidence="1" id="KW-0472">Membrane</keyword>
<keyword evidence="1" id="KW-1133">Transmembrane helix</keyword>
<organism evidence="2">
    <name type="scientific">Panicum hallii</name>
    <dbReference type="NCBI Taxonomy" id="206008"/>
    <lineage>
        <taxon>Eukaryota</taxon>
        <taxon>Viridiplantae</taxon>
        <taxon>Streptophyta</taxon>
        <taxon>Embryophyta</taxon>
        <taxon>Tracheophyta</taxon>
        <taxon>Spermatophyta</taxon>
        <taxon>Magnoliopsida</taxon>
        <taxon>Liliopsida</taxon>
        <taxon>Poales</taxon>
        <taxon>Poaceae</taxon>
        <taxon>PACMAD clade</taxon>
        <taxon>Panicoideae</taxon>
        <taxon>Panicodae</taxon>
        <taxon>Paniceae</taxon>
        <taxon>Panicinae</taxon>
        <taxon>Panicum</taxon>
        <taxon>Panicum sect. Panicum</taxon>
    </lineage>
</organism>
<sequence>MARSETGAQSAAVEELCVLKRKSEDVGWEYGVLADPTNMKRRSACFVAMRAQEGFIILSNMWLMLVLLWLVQEKHYRS</sequence>